<gene>
    <name evidence="3" type="ORF">JQS43_00275</name>
</gene>
<dbReference type="SUPFAM" id="SSF55729">
    <property type="entry name" value="Acyl-CoA N-acyltransferases (Nat)"/>
    <property type="match status" value="1"/>
</dbReference>
<name>A0A895YFH4_9ACTN</name>
<dbReference type="InterPro" id="IPR000182">
    <property type="entry name" value="GNAT_dom"/>
</dbReference>
<keyword evidence="1" id="KW-0808">Transferase</keyword>
<dbReference type="PANTHER" id="PTHR13947:SF37">
    <property type="entry name" value="LD18367P"/>
    <property type="match status" value="1"/>
</dbReference>
<dbReference type="PROSITE" id="PS51186">
    <property type="entry name" value="GNAT"/>
    <property type="match status" value="1"/>
</dbReference>
<dbReference type="InterPro" id="IPR016181">
    <property type="entry name" value="Acyl_CoA_acyltransferase"/>
</dbReference>
<protein>
    <submittedName>
        <fullName evidence="3">GNAT family N-acetyltransferase</fullName>
    </submittedName>
</protein>
<dbReference type="KEGG" id="nhy:JQS43_00275"/>
<proteinExistence type="predicted"/>
<organism evidence="3 4">
    <name type="scientific">Natronosporangium hydrolyticum</name>
    <dbReference type="NCBI Taxonomy" id="2811111"/>
    <lineage>
        <taxon>Bacteria</taxon>
        <taxon>Bacillati</taxon>
        <taxon>Actinomycetota</taxon>
        <taxon>Actinomycetes</taxon>
        <taxon>Micromonosporales</taxon>
        <taxon>Micromonosporaceae</taxon>
        <taxon>Natronosporangium</taxon>
    </lineage>
</organism>
<dbReference type="Proteomes" id="UP000662857">
    <property type="component" value="Chromosome"/>
</dbReference>
<dbReference type="Pfam" id="PF00583">
    <property type="entry name" value="Acetyltransf_1"/>
    <property type="match status" value="1"/>
</dbReference>
<evidence type="ECO:0000313" key="3">
    <source>
        <dbReference type="EMBL" id="QSB14872.1"/>
    </source>
</evidence>
<sequence>MSVSIRAYRPADHNRCRGLWAELTELQRDLYDEPGRNDADPGAGFEDYLTRLDLSGMWVAEHSEAGVIGLIGLILSGRAGEVYPVVVTEPYRNQGVGTALLAHVAEEARRRSLKRLLVMPESRNLAAIKTLHRVGYDTMAAVRLTMELSGKPSNSDEIVIHDLPFRS</sequence>
<feature type="domain" description="N-acetyltransferase" evidence="2">
    <location>
        <begin position="3"/>
        <end position="151"/>
    </location>
</feature>
<dbReference type="CDD" id="cd04301">
    <property type="entry name" value="NAT_SF"/>
    <property type="match status" value="1"/>
</dbReference>
<keyword evidence="4" id="KW-1185">Reference proteome</keyword>
<dbReference type="AlphaFoldDB" id="A0A895YFH4"/>
<evidence type="ECO:0000313" key="4">
    <source>
        <dbReference type="Proteomes" id="UP000662857"/>
    </source>
</evidence>
<dbReference type="InterPro" id="IPR050769">
    <property type="entry name" value="NAT_camello-type"/>
</dbReference>
<evidence type="ECO:0000259" key="2">
    <source>
        <dbReference type="PROSITE" id="PS51186"/>
    </source>
</evidence>
<dbReference type="RefSeq" id="WP_239677033.1">
    <property type="nucleotide sequence ID" value="NZ_CP070499.1"/>
</dbReference>
<dbReference type="Gene3D" id="3.40.630.30">
    <property type="match status" value="1"/>
</dbReference>
<dbReference type="GO" id="GO:0008080">
    <property type="term" value="F:N-acetyltransferase activity"/>
    <property type="evidence" value="ECO:0007669"/>
    <property type="project" value="InterPro"/>
</dbReference>
<dbReference type="PANTHER" id="PTHR13947">
    <property type="entry name" value="GNAT FAMILY N-ACETYLTRANSFERASE"/>
    <property type="match status" value="1"/>
</dbReference>
<evidence type="ECO:0000256" key="1">
    <source>
        <dbReference type="ARBA" id="ARBA00022679"/>
    </source>
</evidence>
<reference evidence="3" key="1">
    <citation type="submission" date="2021-02" db="EMBL/GenBank/DDBJ databases">
        <title>Natrosporangium hydrolyticum gen. nov., sp. nov, a haloalkaliphilic actinobacterium from a soda solonchak soil.</title>
        <authorList>
            <person name="Sorokin D.Y."/>
            <person name="Khijniak T.V."/>
            <person name="Zakharycheva A.P."/>
            <person name="Boueva O.V."/>
            <person name="Ariskina E.V."/>
            <person name="Hahnke R.L."/>
            <person name="Bunk B."/>
            <person name="Sproer C."/>
            <person name="Schumann P."/>
            <person name="Evtushenko L.I."/>
            <person name="Kublanov I.V."/>
        </authorList>
    </citation>
    <scope>NUCLEOTIDE SEQUENCE</scope>
    <source>
        <strain evidence="3">DSM 106523</strain>
    </source>
</reference>
<accession>A0A895YFH4</accession>
<dbReference type="EMBL" id="CP070499">
    <property type="protein sequence ID" value="QSB14872.1"/>
    <property type="molecule type" value="Genomic_DNA"/>
</dbReference>